<comment type="subunit">
    <text evidence="5">Part of the 30S ribosomal subunit.</text>
</comment>
<protein>
    <recommendedName>
        <fullName evidence="5">Small ribosomal subunit protein uS8</fullName>
    </recommendedName>
</protein>
<keyword evidence="3 5" id="KW-0689">Ribosomal protein</keyword>
<dbReference type="GO" id="GO:0006412">
    <property type="term" value="P:translation"/>
    <property type="evidence" value="ECO:0007669"/>
    <property type="project" value="UniProtKB-UniRule"/>
</dbReference>
<dbReference type="HAMAP" id="MF_01302_A">
    <property type="entry name" value="Ribosomal_uS8_A"/>
    <property type="match status" value="1"/>
</dbReference>
<dbReference type="SUPFAM" id="SSF56047">
    <property type="entry name" value="Ribosomal protein S8"/>
    <property type="match status" value="1"/>
</dbReference>
<gene>
    <name evidence="6" type="primary">rps</name>
    <name evidence="5" type="synonym">rps8</name>
    <name evidence="6" type="ORF">NFRAN_3165</name>
</gene>
<dbReference type="Gene3D" id="3.30.1490.10">
    <property type="match status" value="1"/>
</dbReference>
<dbReference type="InterPro" id="IPR035987">
    <property type="entry name" value="Ribosomal_uS8_sf"/>
</dbReference>
<dbReference type="GeneID" id="39422258"/>
<evidence type="ECO:0000256" key="2">
    <source>
        <dbReference type="ARBA" id="ARBA00022730"/>
    </source>
</evidence>
<dbReference type="Pfam" id="PF00410">
    <property type="entry name" value="Ribosomal_S8"/>
    <property type="match status" value="1"/>
</dbReference>
<dbReference type="GO" id="GO:0003735">
    <property type="term" value="F:structural constituent of ribosome"/>
    <property type="evidence" value="ECO:0007669"/>
    <property type="project" value="InterPro"/>
</dbReference>
<dbReference type="KEGG" id="nfn:NFRAN_3165"/>
<dbReference type="OrthoDB" id="5670at2157"/>
<comment type="function">
    <text evidence="5">One of the primary rRNA binding proteins, it binds directly to 16S rRNA central domain where it helps coordinate assembly of the platform of the 30S subunit.</text>
</comment>
<dbReference type="RefSeq" id="WP_134485464.1">
    <property type="nucleotide sequence ID" value="NZ_LR216287.1"/>
</dbReference>
<sequence>MPALNILSNLFTTLYNNEMRRKRECIVLPASKFSSEVLRVMQKHRFIGEFEQVDDGRLGKFRIQLLAKINKCGIITPRFSVKKDKYLNWERQFLPSYNMGILIVSTSKGVMSHHEAVNQGIGGTLIGYVY</sequence>
<accession>A0A484ICH5</accession>
<comment type="similarity">
    <text evidence="1 5">Belongs to the universal ribosomal protein uS8 family.</text>
</comment>
<evidence type="ECO:0000256" key="5">
    <source>
        <dbReference type="HAMAP-Rule" id="MF_01302"/>
    </source>
</evidence>
<keyword evidence="7" id="KW-1185">Reference proteome</keyword>
<evidence type="ECO:0000256" key="4">
    <source>
        <dbReference type="ARBA" id="ARBA00023274"/>
    </source>
</evidence>
<reference evidence="6 7" key="1">
    <citation type="submission" date="2019-02" db="EMBL/GenBank/DDBJ databases">
        <authorList>
            <person name="Lehtovirta-Morley E L."/>
        </authorList>
    </citation>
    <scope>NUCLEOTIDE SEQUENCE [LARGE SCALE GENOMIC DNA]</scope>
    <source>
        <strain evidence="6">NFRAN1</strain>
    </source>
</reference>
<evidence type="ECO:0000313" key="7">
    <source>
        <dbReference type="Proteomes" id="UP000294299"/>
    </source>
</evidence>
<keyword evidence="5" id="KW-0694">RNA-binding</keyword>
<dbReference type="AlphaFoldDB" id="A0A484ICH5"/>
<organism evidence="6 7">
    <name type="scientific">Candidatus Nitrosocosmicus franklandianus</name>
    <dbReference type="NCBI Taxonomy" id="1798806"/>
    <lineage>
        <taxon>Archaea</taxon>
        <taxon>Nitrososphaerota</taxon>
        <taxon>Nitrososphaeria</taxon>
        <taxon>Nitrososphaerales</taxon>
        <taxon>Nitrososphaeraceae</taxon>
        <taxon>Candidatus Nitrosocosmicus</taxon>
    </lineage>
</organism>
<evidence type="ECO:0000256" key="3">
    <source>
        <dbReference type="ARBA" id="ARBA00022980"/>
    </source>
</evidence>
<evidence type="ECO:0000313" key="6">
    <source>
        <dbReference type="EMBL" id="VFJ15483.1"/>
    </source>
</evidence>
<dbReference type="InterPro" id="IPR000630">
    <property type="entry name" value="Ribosomal_uS8"/>
</dbReference>
<evidence type="ECO:0000256" key="1">
    <source>
        <dbReference type="ARBA" id="ARBA00006471"/>
    </source>
</evidence>
<dbReference type="GO" id="GO:0019843">
    <property type="term" value="F:rRNA binding"/>
    <property type="evidence" value="ECO:0007669"/>
    <property type="project" value="UniProtKB-UniRule"/>
</dbReference>
<name>A0A484ICH5_9ARCH</name>
<dbReference type="GO" id="GO:0005840">
    <property type="term" value="C:ribosome"/>
    <property type="evidence" value="ECO:0007669"/>
    <property type="project" value="UniProtKB-KW"/>
</dbReference>
<dbReference type="PANTHER" id="PTHR11758">
    <property type="entry name" value="40S RIBOSOMAL PROTEIN S15A"/>
    <property type="match status" value="1"/>
</dbReference>
<dbReference type="EMBL" id="LR216287">
    <property type="protein sequence ID" value="VFJ15483.1"/>
    <property type="molecule type" value="Genomic_DNA"/>
</dbReference>
<dbReference type="Gene3D" id="3.30.1370.30">
    <property type="match status" value="1"/>
</dbReference>
<dbReference type="GO" id="GO:1990904">
    <property type="term" value="C:ribonucleoprotein complex"/>
    <property type="evidence" value="ECO:0007669"/>
    <property type="project" value="UniProtKB-KW"/>
</dbReference>
<proteinExistence type="inferred from homology"/>
<keyword evidence="2 5" id="KW-0699">rRNA-binding</keyword>
<dbReference type="Proteomes" id="UP000294299">
    <property type="component" value="Chromosome NFRAN"/>
</dbReference>
<keyword evidence="4 5" id="KW-0687">Ribonucleoprotein</keyword>
<dbReference type="NCBIfam" id="NF003115">
    <property type="entry name" value="PRK04034.1"/>
    <property type="match status" value="1"/>
</dbReference>